<feature type="transmembrane region" description="Helical" evidence="8">
    <location>
        <begin position="205"/>
        <end position="227"/>
    </location>
</feature>
<accession>A0ABY7JVZ5</accession>
<dbReference type="Pfam" id="PF04039">
    <property type="entry name" value="MnhB"/>
    <property type="match status" value="1"/>
</dbReference>
<keyword evidence="5 8" id="KW-1133">Transmembrane helix</keyword>
<keyword evidence="3" id="KW-1003">Cell membrane</keyword>
<dbReference type="InterPro" id="IPR050622">
    <property type="entry name" value="CPA3_antiporter_subunitB"/>
</dbReference>
<evidence type="ECO:0000256" key="5">
    <source>
        <dbReference type="ARBA" id="ARBA00022989"/>
    </source>
</evidence>
<evidence type="ECO:0000256" key="4">
    <source>
        <dbReference type="ARBA" id="ARBA00022692"/>
    </source>
</evidence>
<comment type="subcellular location">
    <subcellularLocation>
        <location evidence="1">Cell membrane</location>
        <topology evidence="1">Multi-pass membrane protein</topology>
    </subcellularLocation>
</comment>
<dbReference type="EMBL" id="CP097463">
    <property type="protein sequence ID" value="WAX56493.1"/>
    <property type="molecule type" value="Genomic_DNA"/>
</dbReference>
<evidence type="ECO:0000256" key="8">
    <source>
        <dbReference type="SAM" id="Phobius"/>
    </source>
</evidence>
<dbReference type="PANTHER" id="PTHR33932:SF4">
    <property type="entry name" value="NA(+)_H(+) ANTIPORTER SUBUNIT B"/>
    <property type="match status" value="1"/>
</dbReference>
<dbReference type="InterPro" id="IPR007182">
    <property type="entry name" value="MnhB"/>
</dbReference>
<sequence>MSSPSAIEHARQEPHAGEEKHRWWLGLAFTLAVGAVFVIGFTDLPREGAALPAVARHAMQIALPVWGQNEVVSEIVYGSRGFDTFGETFLLLAAVVAVTTLARPREPRAQYVGEASAGRDAESRYGGGDGGSGSQSQARRAEREESEDTREAPADADQEPLGTRAPERAVAMTLVVRLGARIAALILAVASIYLAAWGYTPGGGFPAGAAIAGVLILLYAAFGHRALSGAVRPGVLEPIELLGASAIIAIGLFGLLFKGSLFANFLTLAQPGTIRAGGTNQLYSGSELIEVATGLIIAVFSLLGMRHDWAADDADGDEGDAARDDASGAR</sequence>
<evidence type="ECO:0000259" key="9">
    <source>
        <dbReference type="Pfam" id="PF04039"/>
    </source>
</evidence>
<evidence type="ECO:0000256" key="6">
    <source>
        <dbReference type="ARBA" id="ARBA00023136"/>
    </source>
</evidence>
<feature type="transmembrane region" description="Helical" evidence="8">
    <location>
        <begin position="282"/>
        <end position="303"/>
    </location>
</feature>
<organism evidence="10 11">
    <name type="scientific">Jatrophihabitans cynanchi</name>
    <dbReference type="NCBI Taxonomy" id="2944128"/>
    <lineage>
        <taxon>Bacteria</taxon>
        <taxon>Bacillati</taxon>
        <taxon>Actinomycetota</taxon>
        <taxon>Actinomycetes</taxon>
        <taxon>Jatrophihabitantales</taxon>
        <taxon>Jatrophihabitantaceae</taxon>
        <taxon>Jatrophihabitans</taxon>
    </lineage>
</organism>
<feature type="domain" description="Na+/H+ antiporter MnhB subunit-related protein" evidence="9">
    <location>
        <begin position="176"/>
        <end position="292"/>
    </location>
</feature>
<name>A0ABY7JVZ5_9ACTN</name>
<feature type="transmembrane region" description="Helical" evidence="8">
    <location>
        <begin position="84"/>
        <end position="102"/>
    </location>
</feature>
<gene>
    <name evidence="10" type="ORF">M6B22_18435</name>
</gene>
<dbReference type="PANTHER" id="PTHR33932">
    <property type="entry name" value="NA(+)/H(+) ANTIPORTER SUBUNIT B"/>
    <property type="match status" value="1"/>
</dbReference>
<comment type="similarity">
    <text evidence="2">Belongs to the CPA3 antiporters (TC 2.A.63) subunit B family.</text>
</comment>
<evidence type="ECO:0000256" key="2">
    <source>
        <dbReference type="ARBA" id="ARBA00009425"/>
    </source>
</evidence>
<keyword evidence="11" id="KW-1185">Reference proteome</keyword>
<feature type="compositionally biased region" description="Basic and acidic residues" evidence="7">
    <location>
        <begin position="139"/>
        <end position="153"/>
    </location>
</feature>
<reference evidence="10" key="1">
    <citation type="submission" date="2022-05" db="EMBL/GenBank/DDBJ databases">
        <title>Jatrophihabitans sp. SB3-54 whole genome sequence.</title>
        <authorList>
            <person name="Suh M.K."/>
            <person name="Eom M.K."/>
            <person name="Kim J.S."/>
            <person name="Kim H.S."/>
            <person name="Do H.E."/>
            <person name="Shin Y.K."/>
            <person name="Lee J.-S."/>
        </authorList>
    </citation>
    <scope>NUCLEOTIDE SEQUENCE</scope>
    <source>
        <strain evidence="10">SB3-54</strain>
    </source>
</reference>
<dbReference type="Proteomes" id="UP001164693">
    <property type="component" value="Chromosome"/>
</dbReference>
<feature type="transmembrane region" description="Helical" evidence="8">
    <location>
        <begin position="21"/>
        <end position="41"/>
    </location>
</feature>
<feature type="transmembrane region" description="Helical" evidence="8">
    <location>
        <begin position="178"/>
        <end position="199"/>
    </location>
</feature>
<evidence type="ECO:0000256" key="3">
    <source>
        <dbReference type="ARBA" id="ARBA00022475"/>
    </source>
</evidence>
<protein>
    <recommendedName>
        <fullName evidence="9">Na+/H+ antiporter MnhB subunit-related protein domain-containing protein</fullName>
    </recommendedName>
</protein>
<evidence type="ECO:0000313" key="10">
    <source>
        <dbReference type="EMBL" id="WAX56493.1"/>
    </source>
</evidence>
<keyword evidence="4 8" id="KW-0812">Transmembrane</keyword>
<evidence type="ECO:0000256" key="7">
    <source>
        <dbReference type="SAM" id="MobiDB-lite"/>
    </source>
</evidence>
<evidence type="ECO:0000313" key="11">
    <source>
        <dbReference type="Proteomes" id="UP001164693"/>
    </source>
</evidence>
<feature type="transmembrane region" description="Helical" evidence="8">
    <location>
        <begin position="239"/>
        <end position="262"/>
    </location>
</feature>
<feature type="region of interest" description="Disordered" evidence="7">
    <location>
        <begin position="110"/>
        <end position="163"/>
    </location>
</feature>
<dbReference type="RefSeq" id="WP_269443026.1">
    <property type="nucleotide sequence ID" value="NZ_CP097463.1"/>
</dbReference>
<proteinExistence type="inferred from homology"/>
<evidence type="ECO:0000256" key="1">
    <source>
        <dbReference type="ARBA" id="ARBA00004651"/>
    </source>
</evidence>
<keyword evidence="6 8" id="KW-0472">Membrane</keyword>